<keyword evidence="5 10" id="KW-0418">Kinase</keyword>
<keyword evidence="8" id="KW-0472">Membrane</keyword>
<dbReference type="Gene3D" id="3.30.565.10">
    <property type="entry name" value="Histidine kinase-like ATPase, C-terminal domain"/>
    <property type="match status" value="1"/>
</dbReference>
<dbReference type="SMART" id="SM00387">
    <property type="entry name" value="HATPase_c"/>
    <property type="match status" value="1"/>
</dbReference>
<evidence type="ECO:0000256" key="3">
    <source>
        <dbReference type="ARBA" id="ARBA00022679"/>
    </source>
</evidence>
<evidence type="ECO:0000256" key="5">
    <source>
        <dbReference type="ARBA" id="ARBA00022777"/>
    </source>
</evidence>
<dbReference type="NCBIfam" id="TIGR02916">
    <property type="entry name" value="PEP_his_kin"/>
    <property type="match status" value="1"/>
</dbReference>
<dbReference type="Pfam" id="PF02518">
    <property type="entry name" value="HATPase_c"/>
    <property type="match status" value="1"/>
</dbReference>
<dbReference type="STRING" id="406100.SAMN04488052_105138"/>
<accession>A0A1H8U2Q2</accession>
<keyword evidence="3" id="KW-0808">Transferase</keyword>
<name>A0A1H8U2Q2_9GAMM</name>
<dbReference type="EMBL" id="FOEG01000005">
    <property type="protein sequence ID" value="SEO97529.1"/>
    <property type="molecule type" value="Genomic_DNA"/>
</dbReference>
<keyword evidence="11" id="KW-1185">Reference proteome</keyword>
<keyword evidence="4" id="KW-0547">Nucleotide-binding</keyword>
<evidence type="ECO:0000256" key="4">
    <source>
        <dbReference type="ARBA" id="ARBA00022741"/>
    </source>
</evidence>
<feature type="region of interest" description="Disordered" evidence="7">
    <location>
        <begin position="689"/>
        <end position="715"/>
    </location>
</feature>
<evidence type="ECO:0000256" key="7">
    <source>
        <dbReference type="SAM" id="MobiDB-lite"/>
    </source>
</evidence>
<gene>
    <name evidence="10" type="ORF">SAMN04488052_105138</name>
</gene>
<sequence length="715" mass="78049">MILDAGSIGYWLAALGFLALAVVALVLWRSRALARWVALGAAASTVWALIQAQGPAYTGVALPYLAELIRYAGWLGVLLVILGQPYLVNAPAARPVLKVAGAVLGVGMAVMVLAALVHSLPLPGFLSGVEVLRHPLPYLFMAVIGAMLLEQLYRNTHPDRRWAIKPLAIGLAAVFVYDIYLYADATLFGALHSPVWDARGIVNLLVVPLLALSAARSGAVSQPITVSRQLLFHSVVLGGTGIYLLLMAAAGYYIRYVGGTWGGVLQTAFLFGALVLLLAFLFSGAARARLKVLLSKHLLRYRYDYRAEWLRFIDTLSATDVEQPLRQRAIIALAAIMDSPRGILFTRGEDGRFRLAESWNFGEPDPVVEEADGPLADFLARTEWVIDLAEYRENPSRYDGLALPEWLTAFDRAWLIVPMTQLQGLQGFVVLGKPRAPRQLNWEDHDLLKTAGRQLASYIGLLDATDALMDSRQFDAYNRLSAYVVHDLKNVSAQLGLVVDNAQRHADNPEFVADAMQTVASARARMDRILAHLRKGGADAPQQGERFPLRDALDEVVRRCATAMPRPVVAECPVGCTLTGGREMFVTAVEHLVQNAQEATPEDGSVMLRARPEGDGVRLTIEDTGEGMDATFLRDRLFRPFETTKGNAGMGIGVFEAREVARAMGGDLSATSRPGEGACFAMRLPAVQEQNEAENETPRRAGEDVGRVRSQVAYR</sequence>
<dbReference type="PANTHER" id="PTHR44936">
    <property type="entry name" value="SENSOR PROTEIN CREC"/>
    <property type="match status" value="1"/>
</dbReference>
<dbReference type="Proteomes" id="UP000199657">
    <property type="component" value="Unassembled WGS sequence"/>
</dbReference>
<evidence type="ECO:0000259" key="9">
    <source>
        <dbReference type="PROSITE" id="PS50109"/>
    </source>
</evidence>
<feature type="transmembrane region" description="Helical" evidence="8">
    <location>
        <begin position="136"/>
        <end position="153"/>
    </location>
</feature>
<dbReference type="PANTHER" id="PTHR44936:SF10">
    <property type="entry name" value="SENSOR PROTEIN RSTB"/>
    <property type="match status" value="1"/>
</dbReference>
<dbReference type="PROSITE" id="PS50109">
    <property type="entry name" value="HIS_KIN"/>
    <property type="match status" value="1"/>
</dbReference>
<feature type="transmembrane region" description="Helical" evidence="8">
    <location>
        <begin position="6"/>
        <end position="28"/>
    </location>
</feature>
<dbReference type="Gene3D" id="3.30.450.40">
    <property type="match status" value="1"/>
</dbReference>
<dbReference type="PRINTS" id="PR00344">
    <property type="entry name" value="BCTRLSENSOR"/>
</dbReference>
<dbReference type="InterPro" id="IPR036890">
    <property type="entry name" value="HATPase_C_sf"/>
</dbReference>
<feature type="transmembrane region" description="Helical" evidence="8">
    <location>
        <begin position="200"/>
        <end position="218"/>
    </location>
</feature>
<feature type="transmembrane region" description="Helical" evidence="8">
    <location>
        <begin position="71"/>
        <end position="89"/>
    </location>
</feature>
<feature type="domain" description="Histidine kinase" evidence="9">
    <location>
        <begin position="483"/>
        <end position="688"/>
    </location>
</feature>
<dbReference type="SUPFAM" id="SSF55781">
    <property type="entry name" value="GAF domain-like"/>
    <property type="match status" value="1"/>
</dbReference>
<keyword evidence="8" id="KW-1133">Transmembrane helix</keyword>
<feature type="transmembrane region" description="Helical" evidence="8">
    <location>
        <begin position="162"/>
        <end position="180"/>
    </location>
</feature>
<dbReference type="GO" id="GO:0000155">
    <property type="term" value="F:phosphorelay sensor kinase activity"/>
    <property type="evidence" value="ECO:0007669"/>
    <property type="project" value="TreeGrafter"/>
</dbReference>
<proteinExistence type="predicted"/>
<comment type="catalytic activity">
    <reaction evidence="1">
        <text>ATP + protein L-histidine = ADP + protein N-phospho-L-histidine.</text>
        <dbReference type="EC" id="2.7.13.3"/>
    </reaction>
</comment>
<dbReference type="GO" id="GO:0005524">
    <property type="term" value="F:ATP binding"/>
    <property type="evidence" value="ECO:0007669"/>
    <property type="project" value="UniProtKB-KW"/>
</dbReference>
<evidence type="ECO:0000256" key="1">
    <source>
        <dbReference type="ARBA" id="ARBA00000085"/>
    </source>
</evidence>
<feature type="transmembrane region" description="Helical" evidence="8">
    <location>
        <begin position="230"/>
        <end position="254"/>
    </location>
</feature>
<protein>
    <recommendedName>
        <fullName evidence="2">histidine kinase</fullName>
        <ecNumber evidence="2">2.7.13.3</ecNumber>
    </recommendedName>
</protein>
<dbReference type="InterPro" id="IPR014265">
    <property type="entry name" value="XrtA/PrsK"/>
</dbReference>
<evidence type="ECO:0000256" key="6">
    <source>
        <dbReference type="ARBA" id="ARBA00022840"/>
    </source>
</evidence>
<dbReference type="InterPro" id="IPR029016">
    <property type="entry name" value="GAF-like_dom_sf"/>
</dbReference>
<keyword evidence="8" id="KW-0812">Transmembrane</keyword>
<organism evidence="10 11">
    <name type="scientific">Aquisalimonas asiatica</name>
    <dbReference type="NCBI Taxonomy" id="406100"/>
    <lineage>
        <taxon>Bacteria</taxon>
        <taxon>Pseudomonadati</taxon>
        <taxon>Pseudomonadota</taxon>
        <taxon>Gammaproteobacteria</taxon>
        <taxon>Chromatiales</taxon>
        <taxon>Ectothiorhodospiraceae</taxon>
        <taxon>Aquisalimonas</taxon>
    </lineage>
</organism>
<dbReference type="InterPro" id="IPR005467">
    <property type="entry name" value="His_kinase_dom"/>
</dbReference>
<dbReference type="InterPro" id="IPR004358">
    <property type="entry name" value="Sig_transdc_His_kin-like_C"/>
</dbReference>
<dbReference type="EC" id="2.7.13.3" evidence="2"/>
<feature type="transmembrane region" description="Helical" evidence="8">
    <location>
        <begin position="33"/>
        <end position="51"/>
    </location>
</feature>
<dbReference type="SUPFAM" id="SSF55874">
    <property type="entry name" value="ATPase domain of HSP90 chaperone/DNA topoisomerase II/histidine kinase"/>
    <property type="match status" value="1"/>
</dbReference>
<feature type="transmembrane region" description="Helical" evidence="8">
    <location>
        <begin position="96"/>
        <end position="116"/>
    </location>
</feature>
<dbReference type="AlphaFoldDB" id="A0A1H8U2Q2"/>
<feature type="transmembrane region" description="Helical" evidence="8">
    <location>
        <begin position="260"/>
        <end position="282"/>
    </location>
</feature>
<dbReference type="InterPro" id="IPR003594">
    <property type="entry name" value="HATPase_dom"/>
</dbReference>
<dbReference type="RefSeq" id="WP_245754036.1">
    <property type="nucleotide sequence ID" value="NZ_FOEG01000005.1"/>
</dbReference>
<evidence type="ECO:0000313" key="11">
    <source>
        <dbReference type="Proteomes" id="UP000199657"/>
    </source>
</evidence>
<evidence type="ECO:0000256" key="2">
    <source>
        <dbReference type="ARBA" id="ARBA00012438"/>
    </source>
</evidence>
<dbReference type="InterPro" id="IPR050980">
    <property type="entry name" value="2C_sensor_his_kinase"/>
</dbReference>
<reference evidence="10 11" key="1">
    <citation type="submission" date="2016-10" db="EMBL/GenBank/DDBJ databases">
        <authorList>
            <person name="de Groot N.N."/>
        </authorList>
    </citation>
    <scope>NUCLEOTIDE SEQUENCE [LARGE SCALE GENOMIC DNA]</scope>
    <source>
        <strain evidence="10 11">CGMCC 1.6291</strain>
    </source>
</reference>
<feature type="compositionally biased region" description="Basic and acidic residues" evidence="7">
    <location>
        <begin position="696"/>
        <end position="707"/>
    </location>
</feature>
<evidence type="ECO:0000256" key="8">
    <source>
        <dbReference type="SAM" id="Phobius"/>
    </source>
</evidence>
<evidence type="ECO:0000313" key="10">
    <source>
        <dbReference type="EMBL" id="SEO97529.1"/>
    </source>
</evidence>
<dbReference type="GO" id="GO:0005886">
    <property type="term" value="C:plasma membrane"/>
    <property type="evidence" value="ECO:0007669"/>
    <property type="project" value="TreeGrafter"/>
</dbReference>
<keyword evidence="6" id="KW-0067">ATP-binding</keyword>